<dbReference type="Proteomes" id="UP000031443">
    <property type="component" value="Unassembled WGS sequence"/>
</dbReference>
<evidence type="ECO:0000313" key="1">
    <source>
        <dbReference type="EMBL" id="EMP31771.1"/>
    </source>
</evidence>
<dbReference type="AlphaFoldDB" id="M7B1M7"/>
<keyword evidence="2" id="KW-1185">Reference proteome</keyword>
<evidence type="ECO:0000313" key="2">
    <source>
        <dbReference type="Proteomes" id="UP000031443"/>
    </source>
</evidence>
<proteinExistence type="predicted"/>
<gene>
    <name evidence="1" type="ORF">UY3_11111</name>
</gene>
<name>M7B1M7_CHEMY</name>
<protein>
    <submittedName>
        <fullName evidence="1">Uncharacterized protein</fullName>
    </submittedName>
</protein>
<reference evidence="2" key="1">
    <citation type="journal article" date="2013" name="Nat. Genet.">
        <title>The draft genomes of soft-shell turtle and green sea turtle yield insights into the development and evolution of the turtle-specific body plan.</title>
        <authorList>
            <person name="Wang Z."/>
            <person name="Pascual-Anaya J."/>
            <person name="Zadissa A."/>
            <person name="Li W."/>
            <person name="Niimura Y."/>
            <person name="Huang Z."/>
            <person name="Li C."/>
            <person name="White S."/>
            <person name="Xiong Z."/>
            <person name="Fang D."/>
            <person name="Wang B."/>
            <person name="Ming Y."/>
            <person name="Chen Y."/>
            <person name="Zheng Y."/>
            <person name="Kuraku S."/>
            <person name="Pignatelli M."/>
            <person name="Herrero J."/>
            <person name="Beal K."/>
            <person name="Nozawa M."/>
            <person name="Li Q."/>
            <person name="Wang J."/>
            <person name="Zhang H."/>
            <person name="Yu L."/>
            <person name="Shigenobu S."/>
            <person name="Wang J."/>
            <person name="Liu J."/>
            <person name="Flicek P."/>
            <person name="Searle S."/>
            <person name="Wang J."/>
            <person name="Kuratani S."/>
            <person name="Yin Y."/>
            <person name="Aken B."/>
            <person name="Zhang G."/>
            <person name="Irie N."/>
        </authorList>
    </citation>
    <scope>NUCLEOTIDE SEQUENCE [LARGE SCALE GENOMIC DNA]</scope>
</reference>
<accession>M7B1M7</accession>
<sequence length="104" mass="11262">MKPRNCTKALISYQSSYDWIGAATAQSPLPTDPTDPTTLEYSRLNSLHNSKLSSGFTVKNGKDWMTHGLLMIPGVTGSNSDQSSPGLYGMTFIDSTLDLASLEM</sequence>
<dbReference type="EMBL" id="KB543575">
    <property type="protein sequence ID" value="EMP31771.1"/>
    <property type="molecule type" value="Genomic_DNA"/>
</dbReference>
<organism evidence="1 2">
    <name type="scientific">Chelonia mydas</name>
    <name type="common">Green sea-turtle</name>
    <name type="synonym">Chelonia agassizi</name>
    <dbReference type="NCBI Taxonomy" id="8469"/>
    <lineage>
        <taxon>Eukaryota</taxon>
        <taxon>Metazoa</taxon>
        <taxon>Chordata</taxon>
        <taxon>Craniata</taxon>
        <taxon>Vertebrata</taxon>
        <taxon>Euteleostomi</taxon>
        <taxon>Archelosauria</taxon>
        <taxon>Testudinata</taxon>
        <taxon>Testudines</taxon>
        <taxon>Cryptodira</taxon>
        <taxon>Durocryptodira</taxon>
        <taxon>Americhelydia</taxon>
        <taxon>Chelonioidea</taxon>
        <taxon>Cheloniidae</taxon>
        <taxon>Chelonia</taxon>
    </lineage>
</organism>